<feature type="transmembrane region" description="Helical" evidence="8">
    <location>
        <begin position="384"/>
        <end position="403"/>
    </location>
</feature>
<reference evidence="10 11" key="2">
    <citation type="submission" date="2020-03" db="EMBL/GenBank/DDBJ databases">
        <authorList>
            <person name="Ichikawa N."/>
            <person name="Kimura A."/>
            <person name="Kitahashi Y."/>
            <person name="Uohara A."/>
        </authorList>
    </citation>
    <scope>NUCLEOTIDE SEQUENCE [LARGE SCALE GENOMIC DNA]</scope>
    <source>
        <strain evidence="10 11">NBRC 107702</strain>
    </source>
</reference>
<feature type="transmembrane region" description="Helical" evidence="8">
    <location>
        <begin position="84"/>
        <end position="106"/>
    </location>
</feature>
<name>A0A6F8XTD4_9ACTN</name>
<feature type="transmembrane region" description="Helical" evidence="8">
    <location>
        <begin position="148"/>
        <end position="170"/>
    </location>
</feature>
<keyword evidence="3" id="KW-1003">Cell membrane</keyword>
<dbReference type="GO" id="GO:0022857">
    <property type="term" value="F:transmembrane transporter activity"/>
    <property type="evidence" value="ECO:0007669"/>
    <property type="project" value="InterPro"/>
</dbReference>
<evidence type="ECO:0000313" key="11">
    <source>
        <dbReference type="Proteomes" id="UP000502508"/>
    </source>
</evidence>
<evidence type="ECO:0000256" key="7">
    <source>
        <dbReference type="SAM" id="MobiDB-lite"/>
    </source>
</evidence>
<dbReference type="EMBL" id="AP022870">
    <property type="protein sequence ID" value="BCB77011.1"/>
    <property type="molecule type" value="Genomic_DNA"/>
</dbReference>
<feature type="domain" description="Major facilitator superfamily (MFS) profile" evidence="9">
    <location>
        <begin position="1"/>
        <end position="406"/>
    </location>
</feature>
<keyword evidence="5 8" id="KW-1133">Transmembrane helix</keyword>
<keyword evidence="2" id="KW-0813">Transport</keyword>
<dbReference type="SUPFAM" id="SSF103473">
    <property type="entry name" value="MFS general substrate transporter"/>
    <property type="match status" value="1"/>
</dbReference>
<dbReference type="CDD" id="cd06173">
    <property type="entry name" value="MFS_MefA_like"/>
    <property type="match status" value="1"/>
</dbReference>
<dbReference type="PANTHER" id="PTHR23513:SF11">
    <property type="entry name" value="STAPHYLOFERRIN A TRANSPORTER"/>
    <property type="match status" value="1"/>
</dbReference>
<feature type="transmembrane region" description="Helical" evidence="8">
    <location>
        <begin position="23"/>
        <end position="45"/>
    </location>
</feature>
<dbReference type="InterPro" id="IPR020846">
    <property type="entry name" value="MFS_dom"/>
</dbReference>
<evidence type="ECO:0000256" key="8">
    <source>
        <dbReference type="SAM" id="Phobius"/>
    </source>
</evidence>
<feature type="transmembrane region" description="Helical" evidence="8">
    <location>
        <begin position="318"/>
        <end position="338"/>
    </location>
</feature>
<organism evidence="10 11">
    <name type="scientific">Phytohabitans flavus</name>
    <dbReference type="NCBI Taxonomy" id="1076124"/>
    <lineage>
        <taxon>Bacteria</taxon>
        <taxon>Bacillati</taxon>
        <taxon>Actinomycetota</taxon>
        <taxon>Actinomycetes</taxon>
        <taxon>Micromonosporales</taxon>
        <taxon>Micromonosporaceae</taxon>
    </lineage>
</organism>
<feature type="region of interest" description="Disordered" evidence="7">
    <location>
        <begin position="533"/>
        <end position="573"/>
    </location>
</feature>
<dbReference type="KEGG" id="pfla:Pflav_034210"/>
<evidence type="ECO:0000256" key="6">
    <source>
        <dbReference type="ARBA" id="ARBA00023136"/>
    </source>
</evidence>
<gene>
    <name evidence="10" type="ORF">Pflav_034210</name>
</gene>
<sequence>MVSTQSSQAQAWSPLRIAAYRNLWLALLAANIGTWMQTVGAQWLLVKTTDADTLVAAVQTASMLPILLFALPAGVLADAFDRRHLLISVQGFLAVVGVVLTVLTAIGHMGPALLLTLTFLLGTGQALTLPAWAAVIPQLVPREQIRSASSLGAISVNVARAIGPAVAGVLVAEAGVAVVFGVNAFTFLLFAFTLIRWRPESAKPTESPERFTAALRAGGRYVRYSPTLRRMLLRIVLFILPGSALWALLPIVASRRLGTSSHGYGLLLAALGIGAIVGGIALPKLRSRMSVSKLLGLAGLIFGLSLLDVATLDSLAAVAVALAPAGAAWVIVLANLNAEIQLFLPNWVRARGLAVYQVVFAGGQALGALAWGAVAQVIGLELTFIAAAAIMLLDAVALAMWPFPDLRDVDRQPAVIWPEVSLAVHPDPQAGPVLVTAAYKVRPEREREFMEAMRLVRDTRMRTGALRWGLFRVGEEPQRFVEVYRLATWDEHVRQHDNRFTGADRESEERAKTIADEGPRAWHLLPADTRAVHDAAAPSEGADEIGPRHQDTGASDRGTTGPDVGNDTVTRRM</sequence>
<keyword evidence="11" id="KW-1185">Reference proteome</keyword>
<feature type="transmembrane region" description="Helical" evidence="8">
    <location>
        <begin position="294"/>
        <end position="312"/>
    </location>
</feature>
<dbReference type="Proteomes" id="UP000502508">
    <property type="component" value="Chromosome"/>
</dbReference>
<accession>A0A6F8XTD4</accession>
<dbReference type="InterPro" id="IPR010290">
    <property type="entry name" value="TM_effector"/>
</dbReference>
<feature type="transmembrane region" description="Helical" evidence="8">
    <location>
        <begin position="176"/>
        <end position="195"/>
    </location>
</feature>
<dbReference type="PANTHER" id="PTHR23513">
    <property type="entry name" value="INTEGRAL MEMBRANE EFFLUX PROTEIN-RELATED"/>
    <property type="match status" value="1"/>
</dbReference>
<evidence type="ECO:0000313" key="10">
    <source>
        <dbReference type="EMBL" id="BCB77011.1"/>
    </source>
</evidence>
<feature type="transmembrane region" description="Helical" evidence="8">
    <location>
        <begin position="112"/>
        <end position="136"/>
    </location>
</feature>
<proteinExistence type="predicted"/>
<protein>
    <submittedName>
        <fullName evidence="10">MFS transporter</fullName>
    </submittedName>
</protein>
<feature type="transmembrane region" description="Helical" evidence="8">
    <location>
        <begin position="231"/>
        <end position="252"/>
    </location>
</feature>
<dbReference type="Gene3D" id="1.20.1250.20">
    <property type="entry name" value="MFS general substrate transporter like domains"/>
    <property type="match status" value="1"/>
</dbReference>
<dbReference type="InterPro" id="IPR036259">
    <property type="entry name" value="MFS_trans_sf"/>
</dbReference>
<feature type="transmembrane region" description="Helical" evidence="8">
    <location>
        <begin position="358"/>
        <end position="378"/>
    </location>
</feature>
<dbReference type="AlphaFoldDB" id="A0A6F8XTD4"/>
<keyword evidence="4 8" id="KW-0812">Transmembrane</keyword>
<feature type="transmembrane region" description="Helical" evidence="8">
    <location>
        <begin position="264"/>
        <end position="282"/>
    </location>
</feature>
<dbReference type="GO" id="GO:0005886">
    <property type="term" value="C:plasma membrane"/>
    <property type="evidence" value="ECO:0007669"/>
    <property type="project" value="UniProtKB-SubCell"/>
</dbReference>
<comment type="subcellular location">
    <subcellularLocation>
        <location evidence="1">Cell membrane</location>
        <topology evidence="1">Multi-pass membrane protein</topology>
    </subcellularLocation>
</comment>
<evidence type="ECO:0000256" key="4">
    <source>
        <dbReference type="ARBA" id="ARBA00022692"/>
    </source>
</evidence>
<dbReference type="PROSITE" id="PS50850">
    <property type="entry name" value="MFS"/>
    <property type="match status" value="1"/>
</dbReference>
<evidence type="ECO:0000256" key="2">
    <source>
        <dbReference type="ARBA" id="ARBA00022448"/>
    </source>
</evidence>
<dbReference type="Pfam" id="PF05977">
    <property type="entry name" value="MFS_3"/>
    <property type="match status" value="1"/>
</dbReference>
<feature type="transmembrane region" description="Helical" evidence="8">
    <location>
        <begin position="57"/>
        <end position="77"/>
    </location>
</feature>
<evidence type="ECO:0000256" key="1">
    <source>
        <dbReference type="ARBA" id="ARBA00004651"/>
    </source>
</evidence>
<evidence type="ECO:0000259" key="9">
    <source>
        <dbReference type="PROSITE" id="PS50850"/>
    </source>
</evidence>
<reference evidence="10 11" key="1">
    <citation type="submission" date="2020-03" db="EMBL/GenBank/DDBJ databases">
        <title>Whole genome shotgun sequence of Phytohabitans flavus NBRC 107702.</title>
        <authorList>
            <person name="Komaki H."/>
            <person name="Tamura T."/>
        </authorList>
    </citation>
    <scope>NUCLEOTIDE SEQUENCE [LARGE SCALE GENOMIC DNA]</scope>
    <source>
        <strain evidence="10 11">NBRC 107702</strain>
    </source>
</reference>
<evidence type="ECO:0000256" key="3">
    <source>
        <dbReference type="ARBA" id="ARBA00022475"/>
    </source>
</evidence>
<keyword evidence="6 8" id="KW-0472">Membrane</keyword>
<evidence type="ECO:0000256" key="5">
    <source>
        <dbReference type="ARBA" id="ARBA00022989"/>
    </source>
</evidence>